<dbReference type="GeneID" id="78777945"/>
<protein>
    <submittedName>
        <fullName evidence="1">Uncharacterized protein</fullName>
    </submittedName>
</protein>
<organism evidence="1 2">
    <name type="scientific">Caenorhabditis remanei</name>
    <name type="common">Caenorhabditis vulgaris</name>
    <dbReference type="NCBI Taxonomy" id="31234"/>
    <lineage>
        <taxon>Eukaryota</taxon>
        <taxon>Metazoa</taxon>
        <taxon>Ecdysozoa</taxon>
        <taxon>Nematoda</taxon>
        <taxon>Chromadorea</taxon>
        <taxon>Rhabditida</taxon>
        <taxon>Rhabditina</taxon>
        <taxon>Rhabditomorpha</taxon>
        <taxon>Rhabditoidea</taxon>
        <taxon>Rhabditidae</taxon>
        <taxon>Peloderinae</taxon>
        <taxon>Caenorhabditis</taxon>
    </lineage>
</organism>
<evidence type="ECO:0000313" key="1">
    <source>
        <dbReference type="EMBL" id="KAF1749235.1"/>
    </source>
</evidence>
<dbReference type="CTD" id="78777945"/>
<name>A0A6A5G3D7_CAERE</name>
<proteinExistence type="predicted"/>
<dbReference type="KEGG" id="crq:GCK72_025702"/>
<dbReference type="AlphaFoldDB" id="A0A6A5G3D7"/>
<dbReference type="Proteomes" id="UP000483820">
    <property type="component" value="Chromosome X"/>
</dbReference>
<sequence>MGLRFFYGPPILEQSPYFERNWSVGTSTEVVKPIEGPRALQIAITSFPIAAKKYGLEFYKFEYLKDGVRFSSGCYIPMVEVM</sequence>
<gene>
    <name evidence="1" type="ORF">GCK72_025702</name>
</gene>
<dbReference type="EMBL" id="WUAV01000006">
    <property type="protein sequence ID" value="KAF1749235.1"/>
    <property type="molecule type" value="Genomic_DNA"/>
</dbReference>
<accession>A0A6A5G3D7</accession>
<evidence type="ECO:0000313" key="2">
    <source>
        <dbReference type="Proteomes" id="UP000483820"/>
    </source>
</evidence>
<reference evidence="1 2" key="1">
    <citation type="submission" date="2019-12" db="EMBL/GenBank/DDBJ databases">
        <title>Chromosome-level assembly of the Caenorhabditis remanei genome.</title>
        <authorList>
            <person name="Teterina A.A."/>
            <person name="Willis J.H."/>
            <person name="Phillips P.C."/>
        </authorList>
    </citation>
    <scope>NUCLEOTIDE SEQUENCE [LARGE SCALE GENOMIC DNA]</scope>
    <source>
        <strain evidence="1 2">PX506</strain>
        <tissue evidence="1">Whole organism</tissue>
    </source>
</reference>
<comment type="caution">
    <text evidence="1">The sequence shown here is derived from an EMBL/GenBank/DDBJ whole genome shotgun (WGS) entry which is preliminary data.</text>
</comment>
<dbReference type="RefSeq" id="XP_053580016.1">
    <property type="nucleotide sequence ID" value="XM_053736450.1"/>
</dbReference>